<sequence length="277" mass="30904">MAEKETQEFSKSWRYFDHSNRGPEYDALQSFAFDDMLCQTVGNSGGAAFRAWVHHHTVVLGTQDSRLPYIHEGLTFLSPQYRAVVRNSGGLAVMLDEGVLNLSLIFQEEKGWSINAGYDMMVTLIRTMFSTYRDQIEAREIVGSYCPGSYDLSIGGRKFAGISQRRTRGGVAVQIYLCVTGSGSARAGVIRDFYEEALQDGETRFDVPAIRPETMASLEELTGEALTVKDVLQRALQAMTELGAKLVPSEATKEEQGLFEQQLIRVTQRHDRCLAPI</sequence>
<organism evidence="5 6">
    <name type="scientific">Alkalicoccobacillus porphyridii</name>
    <dbReference type="NCBI Taxonomy" id="2597270"/>
    <lineage>
        <taxon>Bacteria</taxon>
        <taxon>Bacillati</taxon>
        <taxon>Bacillota</taxon>
        <taxon>Bacilli</taxon>
        <taxon>Bacillales</taxon>
        <taxon>Bacillaceae</taxon>
        <taxon>Alkalicoccobacillus</taxon>
    </lineage>
</organism>
<comment type="function">
    <text evidence="3">Catalyzes the amidotransfer (transamidation) of the octanoyl moiety from octanoyl-GcvH to the lipoyl domain of the E2 subunit of lipoate-dependent enzymes.</text>
</comment>
<dbReference type="PANTHER" id="PTHR43679">
    <property type="entry name" value="OCTANOYLTRANSFERASE LIPM-RELATED"/>
    <property type="match status" value="1"/>
</dbReference>
<dbReference type="CDD" id="cd16443">
    <property type="entry name" value="LplA"/>
    <property type="match status" value="1"/>
</dbReference>
<dbReference type="PANTHER" id="PTHR43679:SF2">
    <property type="entry name" value="OCTANOYL-[GCVH]:PROTEIN N-OCTANOYLTRANSFERASE"/>
    <property type="match status" value="1"/>
</dbReference>
<comment type="similarity">
    <text evidence="3">Belongs to the octanoyltransferase LipL family.</text>
</comment>
<dbReference type="InterPro" id="IPR045864">
    <property type="entry name" value="aa-tRNA-synth_II/BPL/LPL"/>
</dbReference>
<dbReference type="AlphaFoldDB" id="A0A553ZU73"/>
<dbReference type="EMBL" id="VLXZ01000016">
    <property type="protein sequence ID" value="TSB45014.1"/>
    <property type="molecule type" value="Genomic_DNA"/>
</dbReference>
<gene>
    <name evidence="3" type="primary">lipL</name>
    <name evidence="5" type="ORF">FN960_18560</name>
</gene>
<dbReference type="GO" id="GO:0009107">
    <property type="term" value="P:lipoate biosynthetic process"/>
    <property type="evidence" value="ECO:0007669"/>
    <property type="project" value="UniProtKB-UniRule"/>
</dbReference>
<dbReference type="SUPFAM" id="SSF55681">
    <property type="entry name" value="Class II aaRS and biotin synthetases"/>
    <property type="match status" value="1"/>
</dbReference>
<keyword evidence="1 3" id="KW-0808">Transferase</keyword>
<dbReference type="InterPro" id="IPR024897">
    <property type="entry name" value="LipL"/>
</dbReference>
<evidence type="ECO:0000313" key="6">
    <source>
        <dbReference type="Proteomes" id="UP000318521"/>
    </source>
</evidence>
<evidence type="ECO:0000256" key="1">
    <source>
        <dbReference type="ARBA" id="ARBA00022679"/>
    </source>
</evidence>
<dbReference type="GO" id="GO:0009249">
    <property type="term" value="P:protein lipoylation"/>
    <property type="evidence" value="ECO:0007669"/>
    <property type="project" value="UniProtKB-UniRule"/>
</dbReference>
<evidence type="ECO:0000259" key="4">
    <source>
        <dbReference type="PROSITE" id="PS51733"/>
    </source>
</evidence>
<protein>
    <recommendedName>
        <fullName evidence="3">Octanoyl-[GcvH]:protein N-octanoyltransferase</fullName>
        <ecNumber evidence="3">2.3.1.204</ecNumber>
    </recommendedName>
    <alternativeName>
        <fullName evidence="3">Octanoyl-[GcvH]:E2 amidotransferase</fullName>
    </alternativeName>
</protein>
<comment type="pathway">
    <text evidence="3">Protein modification; protein lipoylation via endogenous pathway; protein N(6)-(lipoyl)lysine from octanoyl-[acyl-carrier-protein].</text>
</comment>
<keyword evidence="2 3" id="KW-0012">Acyltransferase</keyword>
<comment type="caution">
    <text evidence="5">The sequence shown here is derived from an EMBL/GenBank/DDBJ whole genome shotgun (WGS) entry which is preliminary data.</text>
</comment>
<dbReference type="InterPro" id="IPR004143">
    <property type="entry name" value="BPL_LPL_catalytic"/>
</dbReference>
<feature type="domain" description="BPL/LPL catalytic" evidence="4">
    <location>
        <begin position="43"/>
        <end position="247"/>
    </location>
</feature>
<dbReference type="PROSITE" id="PS51733">
    <property type="entry name" value="BPL_LPL_CATALYTIC"/>
    <property type="match status" value="1"/>
</dbReference>
<comment type="catalytic activity">
    <reaction evidence="3">
        <text>N(6)-octanoyl-L-lysyl-[glycine-cleavage complex H protein] + L-lysyl-[lipoyl-carrier protein] = N(6)-octanoyl-L-lysyl-[lipoyl-carrier protein] + L-lysyl-[glycine-cleavage complex H protein]</text>
        <dbReference type="Rhea" id="RHEA:20213"/>
        <dbReference type="Rhea" id="RHEA-COMP:10500"/>
        <dbReference type="Rhea" id="RHEA-COMP:10501"/>
        <dbReference type="Rhea" id="RHEA-COMP:10503"/>
        <dbReference type="Rhea" id="RHEA-COMP:10504"/>
        <dbReference type="ChEBI" id="CHEBI:29969"/>
        <dbReference type="ChEBI" id="CHEBI:78809"/>
        <dbReference type="EC" id="2.3.1.204"/>
    </reaction>
</comment>
<dbReference type="GO" id="GO:0033819">
    <property type="term" value="F:lipoyl(octanoyl) transferase activity"/>
    <property type="evidence" value="ECO:0007669"/>
    <property type="project" value="InterPro"/>
</dbReference>
<evidence type="ECO:0000256" key="2">
    <source>
        <dbReference type="ARBA" id="ARBA00023315"/>
    </source>
</evidence>
<proteinExistence type="inferred from homology"/>
<dbReference type="RefSeq" id="WP_143850406.1">
    <property type="nucleotide sequence ID" value="NZ_VLXZ01000016.1"/>
</dbReference>
<reference evidence="5 6" key="1">
    <citation type="submission" date="2019-07" db="EMBL/GenBank/DDBJ databases">
        <authorList>
            <person name="Park Y.J."/>
            <person name="Jeong S.E."/>
            <person name="Jung H.S."/>
        </authorList>
    </citation>
    <scope>NUCLEOTIDE SEQUENCE [LARGE SCALE GENOMIC DNA]</scope>
    <source>
        <strain evidence="6">P16(2019)</strain>
    </source>
</reference>
<evidence type="ECO:0000313" key="5">
    <source>
        <dbReference type="EMBL" id="TSB45014.1"/>
    </source>
</evidence>
<dbReference type="HAMAP" id="MF_02119">
    <property type="entry name" value="LipL"/>
    <property type="match status" value="1"/>
</dbReference>
<dbReference type="Gene3D" id="3.30.930.10">
    <property type="entry name" value="Bira Bifunctional Protein, Domain 2"/>
    <property type="match status" value="1"/>
</dbReference>
<dbReference type="InterPro" id="IPR050664">
    <property type="entry name" value="Octanoyltrans_LipM/LipL"/>
</dbReference>
<dbReference type="GO" id="GO:0016874">
    <property type="term" value="F:ligase activity"/>
    <property type="evidence" value="ECO:0007669"/>
    <property type="project" value="UniProtKB-KW"/>
</dbReference>
<name>A0A553ZU73_9BACI</name>
<dbReference type="OrthoDB" id="2080934at2"/>
<accession>A0A553ZU73</accession>
<evidence type="ECO:0000256" key="3">
    <source>
        <dbReference type="HAMAP-Rule" id="MF_02119"/>
    </source>
</evidence>
<feature type="site" description="Lowers pKa of active site Cys" evidence="3">
    <location>
        <position position="158"/>
    </location>
</feature>
<dbReference type="Proteomes" id="UP000318521">
    <property type="component" value="Unassembled WGS sequence"/>
</dbReference>
<keyword evidence="6" id="KW-1185">Reference proteome</keyword>
<comment type="miscellaneous">
    <text evidence="3">The reaction proceeds via a thioester-linked acyl-enzyme intermediate.</text>
</comment>
<dbReference type="EC" id="2.3.1.204" evidence="3"/>
<feature type="active site" description="Acyl-thioester intermediate" evidence="3">
    <location>
        <position position="146"/>
    </location>
</feature>
<dbReference type="Pfam" id="PF21948">
    <property type="entry name" value="LplA-B_cat"/>
    <property type="match status" value="1"/>
</dbReference>
<keyword evidence="5" id="KW-0436">Ligase</keyword>